<name>A0A255H420_9ACTN</name>
<dbReference type="InterPro" id="IPR052526">
    <property type="entry name" value="HTH-type_Bedaq_tolerance"/>
</dbReference>
<dbReference type="Gene3D" id="1.10.10.10">
    <property type="entry name" value="Winged helix-like DNA-binding domain superfamily/Winged helix DNA-binding domain"/>
    <property type="match status" value="1"/>
</dbReference>
<dbReference type="InterPro" id="IPR000835">
    <property type="entry name" value="HTH_MarR-typ"/>
</dbReference>
<keyword evidence="4" id="KW-1185">Reference proteome</keyword>
<sequence length="171" mass="18890">MPYLHPWHSGRVESASQLGERLLRLVGRLNRLANHRSRFTVPPAQLRLLALVHDLPDSRVGALAAADHSSQPTVTSQLNRTDQAGWTERLPDSRDARAQVVRLTEAGHQELVRARGQRAAVVVPTISTWPEDRRRRLAEAVELLEELLAEVSETGVPASEADPAQGSQSPR</sequence>
<evidence type="ECO:0000313" key="4">
    <source>
        <dbReference type="Proteomes" id="UP000216311"/>
    </source>
</evidence>
<dbReference type="Proteomes" id="UP000216311">
    <property type="component" value="Unassembled WGS sequence"/>
</dbReference>
<dbReference type="Pfam" id="PF01047">
    <property type="entry name" value="MarR"/>
    <property type="match status" value="1"/>
</dbReference>
<dbReference type="PANTHER" id="PTHR39515:SF2">
    <property type="entry name" value="HTH-TYPE TRANSCRIPTIONAL REGULATOR RV0880"/>
    <property type="match status" value="1"/>
</dbReference>
<dbReference type="AlphaFoldDB" id="A0A255H420"/>
<protein>
    <submittedName>
        <fullName evidence="3">MarR family transcriptional regulator</fullName>
    </submittedName>
</protein>
<evidence type="ECO:0000259" key="2">
    <source>
        <dbReference type="PROSITE" id="PS50995"/>
    </source>
</evidence>
<dbReference type="OrthoDB" id="69852at2"/>
<dbReference type="InterPro" id="IPR036388">
    <property type="entry name" value="WH-like_DNA-bd_sf"/>
</dbReference>
<dbReference type="GO" id="GO:0003700">
    <property type="term" value="F:DNA-binding transcription factor activity"/>
    <property type="evidence" value="ECO:0007669"/>
    <property type="project" value="InterPro"/>
</dbReference>
<accession>A0A255H420</accession>
<dbReference type="InterPro" id="IPR036390">
    <property type="entry name" value="WH_DNA-bd_sf"/>
</dbReference>
<dbReference type="EMBL" id="NMVQ01000012">
    <property type="protein sequence ID" value="OYO21886.1"/>
    <property type="molecule type" value="Genomic_DNA"/>
</dbReference>
<comment type="caution">
    <text evidence="3">The sequence shown here is derived from an EMBL/GenBank/DDBJ whole genome shotgun (WGS) entry which is preliminary data.</text>
</comment>
<evidence type="ECO:0000256" key="1">
    <source>
        <dbReference type="SAM" id="MobiDB-lite"/>
    </source>
</evidence>
<dbReference type="PANTHER" id="PTHR39515">
    <property type="entry name" value="CONSERVED PROTEIN"/>
    <property type="match status" value="1"/>
</dbReference>
<evidence type="ECO:0000313" key="3">
    <source>
        <dbReference type="EMBL" id="OYO21886.1"/>
    </source>
</evidence>
<gene>
    <name evidence="3" type="ORF">CGZ93_08045</name>
</gene>
<reference evidence="3 4" key="1">
    <citation type="submission" date="2017-07" db="EMBL/GenBank/DDBJ databases">
        <title>Draft whole genome sequences of clinical Proprionibacteriaceae strains.</title>
        <authorList>
            <person name="Bernier A.-M."/>
            <person name="Bernard K."/>
            <person name="Domingo M.-C."/>
        </authorList>
    </citation>
    <scope>NUCLEOTIDE SEQUENCE [LARGE SCALE GENOMIC DNA]</scope>
    <source>
        <strain evidence="3 4">NML 130396</strain>
    </source>
</reference>
<feature type="domain" description="HTH marR-type" evidence="2">
    <location>
        <begin position="15"/>
        <end position="149"/>
    </location>
</feature>
<feature type="region of interest" description="Disordered" evidence="1">
    <location>
        <begin position="151"/>
        <end position="171"/>
    </location>
</feature>
<dbReference type="SUPFAM" id="SSF46785">
    <property type="entry name" value="Winged helix' DNA-binding domain"/>
    <property type="match status" value="1"/>
</dbReference>
<organism evidence="3 4">
    <name type="scientific">Enemella dayhoffiae</name>
    <dbReference type="NCBI Taxonomy" id="2016507"/>
    <lineage>
        <taxon>Bacteria</taxon>
        <taxon>Bacillati</taxon>
        <taxon>Actinomycetota</taxon>
        <taxon>Actinomycetes</taxon>
        <taxon>Propionibacteriales</taxon>
        <taxon>Propionibacteriaceae</taxon>
        <taxon>Enemella</taxon>
    </lineage>
</organism>
<proteinExistence type="predicted"/>
<dbReference type="PROSITE" id="PS50995">
    <property type="entry name" value="HTH_MARR_2"/>
    <property type="match status" value="1"/>
</dbReference>